<evidence type="ECO:0000313" key="3">
    <source>
        <dbReference type="Proteomes" id="UP000271087"/>
    </source>
</evidence>
<name>A0A3P6SBK9_ONCOC</name>
<dbReference type="Proteomes" id="UP000271087">
    <property type="component" value="Unassembled WGS sequence"/>
</dbReference>
<dbReference type="AlphaFoldDB" id="A0A3P6SBK9"/>
<keyword evidence="3" id="KW-1185">Reference proteome</keyword>
<organism evidence="2 3">
    <name type="scientific">Onchocerca ochengi</name>
    <name type="common">Filarial nematode worm</name>
    <dbReference type="NCBI Taxonomy" id="42157"/>
    <lineage>
        <taxon>Eukaryota</taxon>
        <taxon>Metazoa</taxon>
        <taxon>Ecdysozoa</taxon>
        <taxon>Nematoda</taxon>
        <taxon>Chromadorea</taxon>
        <taxon>Rhabditida</taxon>
        <taxon>Spirurina</taxon>
        <taxon>Spiruromorpha</taxon>
        <taxon>Filarioidea</taxon>
        <taxon>Onchocercidae</taxon>
        <taxon>Onchocerca</taxon>
    </lineage>
</organism>
<reference evidence="2 3" key="1">
    <citation type="submission" date="2018-08" db="EMBL/GenBank/DDBJ databases">
        <authorList>
            <person name="Laetsch R D."/>
            <person name="Stevens L."/>
            <person name="Kumar S."/>
            <person name="Blaxter L. M."/>
        </authorList>
    </citation>
    <scope>NUCLEOTIDE SEQUENCE [LARGE SCALE GENOMIC DNA]</scope>
</reference>
<gene>
    <name evidence="2" type="ORF">NOO_LOCUS1538</name>
</gene>
<dbReference type="OrthoDB" id="6279276at2759"/>
<proteinExistence type="predicted"/>
<evidence type="ECO:0000313" key="2">
    <source>
        <dbReference type="EMBL" id="VDK64395.1"/>
    </source>
</evidence>
<accession>A0A3P6SBK9</accession>
<feature type="non-terminal residue" evidence="2">
    <location>
        <position position="1"/>
    </location>
</feature>
<feature type="region of interest" description="Disordered" evidence="1">
    <location>
        <begin position="37"/>
        <end position="57"/>
    </location>
</feature>
<sequence length="57" mass="6273">ANSSNTRNDLVSIGTASSINYTKIDLEKTHAVEVAASTVEKENPRRRHFTTNGQLDN</sequence>
<evidence type="ECO:0000256" key="1">
    <source>
        <dbReference type="SAM" id="MobiDB-lite"/>
    </source>
</evidence>
<protein>
    <submittedName>
        <fullName evidence="2">Uncharacterized protein</fullName>
    </submittedName>
</protein>
<dbReference type="EMBL" id="UYRW01000199">
    <property type="protein sequence ID" value="VDK64395.1"/>
    <property type="molecule type" value="Genomic_DNA"/>
</dbReference>